<dbReference type="FunFam" id="2.70.70.10:FF:000003">
    <property type="entry name" value="Murein hydrolase activator EnvC"/>
    <property type="match status" value="1"/>
</dbReference>
<dbReference type="PANTHER" id="PTHR21666:SF270">
    <property type="entry name" value="MUREIN HYDROLASE ACTIVATOR ENVC"/>
    <property type="match status" value="1"/>
</dbReference>
<feature type="chain" id="PRO_5028811315" evidence="2">
    <location>
        <begin position="26"/>
        <end position="422"/>
    </location>
</feature>
<evidence type="ECO:0000256" key="2">
    <source>
        <dbReference type="SAM" id="SignalP"/>
    </source>
</evidence>
<protein>
    <submittedName>
        <fullName evidence="4">Peptidoglycan DD-metalloendopeptidase family protein</fullName>
    </submittedName>
</protein>
<dbReference type="AlphaFoldDB" id="A0A7C9P8I9"/>
<comment type="caution">
    <text evidence="4">The sequence shown here is derived from an EMBL/GenBank/DDBJ whole genome shotgun (WGS) entry which is preliminary data.</text>
</comment>
<feature type="domain" description="M23ase beta-sheet core" evidence="3">
    <location>
        <begin position="324"/>
        <end position="417"/>
    </location>
</feature>
<keyword evidence="1" id="KW-0175">Coiled coil</keyword>
<feature type="coiled-coil region" evidence="1">
    <location>
        <begin position="158"/>
        <end position="263"/>
    </location>
</feature>
<gene>
    <name evidence="4" type="ORF">GZ085_09825</name>
</gene>
<evidence type="ECO:0000313" key="4">
    <source>
        <dbReference type="EMBL" id="NDP48668.1"/>
    </source>
</evidence>
<evidence type="ECO:0000313" key="5">
    <source>
        <dbReference type="Proteomes" id="UP000483432"/>
    </source>
</evidence>
<feature type="coiled-coil region" evidence="1">
    <location>
        <begin position="28"/>
        <end position="97"/>
    </location>
</feature>
<reference evidence="4 5" key="1">
    <citation type="submission" date="2019-09" db="EMBL/GenBank/DDBJ databases">
        <title>H2 Metabolism Revealed by Metagenomic Analysis in Subglacial Sediment of East Antarctica.</title>
        <authorList>
            <person name="Yang Z."/>
            <person name="Zhang Y."/>
            <person name="Lv Y."/>
            <person name="Yan W."/>
            <person name="Xiao X."/>
            <person name="Sun B."/>
            <person name="Ma H."/>
        </authorList>
    </citation>
    <scope>NUCLEOTIDE SEQUENCE [LARGE SCALE GENOMIC DNA]</scope>
    <source>
        <strain evidence="4">Bin2_2</strain>
    </source>
</reference>
<dbReference type="EMBL" id="JAAFGW010000144">
    <property type="protein sequence ID" value="NDP48668.1"/>
    <property type="molecule type" value="Genomic_DNA"/>
</dbReference>
<dbReference type="PANTHER" id="PTHR21666">
    <property type="entry name" value="PEPTIDASE-RELATED"/>
    <property type="match status" value="1"/>
</dbReference>
<dbReference type="Gene3D" id="2.70.70.10">
    <property type="entry name" value="Glucose Permease (Domain IIA)"/>
    <property type="match status" value="1"/>
</dbReference>
<dbReference type="Gene3D" id="6.10.250.3150">
    <property type="match status" value="1"/>
</dbReference>
<dbReference type="CDD" id="cd12797">
    <property type="entry name" value="M23_peptidase"/>
    <property type="match status" value="1"/>
</dbReference>
<dbReference type="InterPro" id="IPR011055">
    <property type="entry name" value="Dup_hybrid_motif"/>
</dbReference>
<dbReference type="InterPro" id="IPR016047">
    <property type="entry name" value="M23ase_b-sheet_dom"/>
</dbReference>
<dbReference type="Proteomes" id="UP000483432">
    <property type="component" value="Unassembled WGS sequence"/>
</dbReference>
<dbReference type="Pfam" id="PF01551">
    <property type="entry name" value="Peptidase_M23"/>
    <property type="match status" value="1"/>
</dbReference>
<feature type="signal peptide" evidence="2">
    <location>
        <begin position="1"/>
        <end position="25"/>
    </location>
</feature>
<organism evidence="4 5">
    <name type="scientific">Sulfuriferula multivorans</name>
    <dbReference type="NCBI Taxonomy" id="1559896"/>
    <lineage>
        <taxon>Bacteria</taxon>
        <taxon>Pseudomonadati</taxon>
        <taxon>Pseudomonadota</taxon>
        <taxon>Betaproteobacteria</taxon>
        <taxon>Nitrosomonadales</taxon>
        <taxon>Sulfuricellaceae</taxon>
        <taxon>Sulfuriferula</taxon>
    </lineage>
</organism>
<evidence type="ECO:0000256" key="1">
    <source>
        <dbReference type="SAM" id="Coils"/>
    </source>
</evidence>
<name>A0A7C9P8I9_9PROT</name>
<accession>A0A7C9P8I9</accession>
<proteinExistence type="predicted"/>
<dbReference type="GO" id="GO:0004222">
    <property type="term" value="F:metalloendopeptidase activity"/>
    <property type="evidence" value="ECO:0007669"/>
    <property type="project" value="TreeGrafter"/>
</dbReference>
<dbReference type="SUPFAM" id="SSF51261">
    <property type="entry name" value="Duplicated hybrid motif"/>
    <property type="match status" value="1"/>
</dbReference>
<sequence>MTRRYWATVKLLALLTLCWPLAVSAGQVDRKKTELDVLKQRLQTLQQDFRKNQTQRKEAADGLRQSESAISNGVRQLRQLDDARQRTQSDLQTLSQQAETTDVRIRQQQAHLAQALKGAYQRGQGDALKLILNGADPNQTARDLRYLAHLSRAQHEMIEVLRVELAKLSELQQAAAQKKNELTQLQAAREAEQQKLLVDKREREQVMNKLSAEIQKQRREISSLKRDERSLTDLVERLNRVMAQQAAREAARARAAALKAQKKPKEVQREGSASRKAVAVNTATPVAFRSDRPFSGLKGLLRLPVAGELMNRFGAPREGGGLSWKGLFIRSAQGTAVKAIAAGQVVFADWLRGFGNLVIVDHGEGYMSLYSNNESLYKQVGERVQPGDAIATVGNSGGQPDTGLYFEMRHQSRPVNPLLWVK</sequence>
<dbReference type="InterPro" id="IPR050570">
    <property type="entry name" value="Cell_wall_metabolism_enzyme"/>
</dbReference>
<evidence type="ECO:0000259" key="3">
    <source>
        <dbReference type="Pfam" id="PF01551"/>
    </source>
</evidence>
<keyword evidence="2" id="KW-0732">Signal</keyword>